<dbReference type="EMBL" id="QSTP01000001">
    <property type="protein sequence ID" value="RGM75297.1"/>
    <property type="molecule type" value="Genomic_DNA"/>
</dbReference>
<sequence length="79" mass="9339">MKKQIIITLVTKFLKSKYINMLCDLILLIYCLTDEKHLIIVCFLADNFVLNKIIHIVFSRFVNVIIELITQIIKTNDKR</sequence>
<dbReference type="Proteomes" id="UP000260758">
    <property type="component" value="Unassembled WGS sequence"/>
</dbReference>
<evidence type="ECO:0000313" key="1">
    <source>
        <dbReference type="EMBL" id="RGM75297.1"/>
    </source>
</evidence>
<comment type="caution">
    <text evidence="1">The sequence shown here is derived from an EMBL/GenBank/DDBJ whole genome shotgun (WGS) entry which is preliminary data.</text>
</comment>
<protein>
    <submittedName>
        <fullName evidence="1">Uncharacterized protein</fullName>
    </submittedName>
</protein>
<evidence type="ECO:0000313" key="2">
    <source>
        <dbReference type="Proteomes" id="UP000260758"/>
    </source>
</evidence>
<organism evidence="1 2">
    <name type="scientific">Agathobacter rectalis</name>
    <dbReference type="NCBI Taxonomy" id="39491"/>
    <lineage>
        <taxon>Bacteria</taxon>
        <taxon>Bacillati</taxon>
        <taxon>Bacillota</taxon>
        <taxon>Clostridia</taxon>
        <taxon>Lachnospirales</taxon>
        <taxon>Lachnospiraceae</taxon>
        <taxon>Agathobacter</taxon>
    </lineage>
</organism>
<accession>A0A3E4YKJ8</accession>
<reference evidence="1 2" key="1">
    <citation type="submission" date="2018-08" db="EMBL/GenBank/DDBJ databases">
        <title>A genome reference for cultivated species of the human gut microbiota.</title>
        <authorList>
            <person name="Zou Y."/>
            <person name="Xue W."/>
            <person name="Luo G."/>
        </authorList>
    </citation>
    <scope>NUCLEOTIDE SEQUENCE [LARGE SCALE GENOMIC DNA]</scope>
    <source>
        <strain evidence="1 2">OM07-13</strain>
    </source>
</reference>
<gene>
    <name evidence="1" type="ORF">DXB99_01830</name>
</gene>
<dbReference type="AlphaFoldDB" id="A0A3E4YKJ8"/>
<name>A0A3E4YKJ8_9FIRM</name>
<proteinExistence type="predicted"/>